<dbReference type="AlphaFoldDB" id="A0AAV7QGH5"/>
<evidence type="ECO:0008006" key="4">
    <source>
        <dbReference type="Google" id="ProtNLM"/>
    </source>
</evidence>
<organism evidence="2 3">
    <name type="scientific">Pleurodeles waltl</name>
    <name type="common">Iberian ribbed newt</name>
    <dbReference type="NCBI Taxonomy" id="8319"/>
    <lineage>
        <taxon>Eukaryota</taxon>
        <taxon>Metazoa</taxon>
        <taxon>Chordata</taxon>
        <taxon>Craniata</taxon>
        <taxon>Vertebrata</taxon>
        <taxon>Euteleostomi</taxon>
        <taxon>Amphibia</taxon>
        <taxon>Batrachia</taxon>
        <taxon>Caudata</taxon>
        <taxon>Salamandroidea</taxon>
        <taxon>Salamandridae</taxon>
        <taxon>Pleurodelinae</taxon>
        <taxon>Pleurodeles</taxon>
    </lineage>
</organism>
<feature type="non-terminal residue" evidence="2">
    <location>
        <position position="1"/>
    </location>
</feature>
<sequence>VRTMGKADKNQAKLQFDRRKSSGPASDGVDPGLAGGSGVSSGEELDLRQILEAMQHSLTQIDGKIDSLSYCMDRMTEHLDKHAERLNQSERRVSAVEDGQA</sequence>
<evidence type="ECO:0000313" key="2">
    <source>
        <dbReference type="EMBL" id="KAJ1138592.1"/>
    </source>
</evidence>
<gene>
    <name evidence="2" type="ORF">NDU88_004973</name>
</gene>
<comment type="caution">
    <text evidence="2">The sequence shown here is derived from an EMBL/GenBank/DDBJ whole genome shotgun (WGS) entry which is preliminary data.</text>
</comment>
<reference evidence="2" key="1">
    <citation type="journal article" date="2022" name="bioRxiv">
        <title>Sequencing and chromosome-scale assembly of the giantPleurodeles waltlgenome.</title>
        <authorList>
            <person name="Brown T."/>
            <person name="Elewa A."/>
            <person name="Iarovenko S."/>
            <person name="Subramanian E."/>
            <person name="Araus A.J."/>
            <person name="Petzold A."/>
            <person name="Susuki M."/>
            <person name="Suzuki K.-i.T."/>
            <person name="Hayashi T."/>
            <person name="Toyoda A."/>
            <person name="Oliveira C."/>
            <person name="Osipova E."/>
            <person name="Leigh N.D."/>
            <person name="Simon A."/>
            <person name="Yun M.H."/>
        </authorList>
    </citation>
    <scope>NUCLEOTIDE SEQUENCE</scope>
    <source>
        <strain evidence="2">20211129_DDA</strain>
        <tissue evidence="2">Liver</tissue>
    </source>
</reference>
<feature type="compositionally biased region" description="Basic and acidic residues" evidence="1">
    <location>
        <begin position="1"/>
        <end position="20"/>
    </location>
</feature>
<keyword evidence="3" id="KW-1185">Reference proteome</keyword>
<evidence type="ECO:0000313" key="3">
    <source>
        <dbReference type="Proteomes" id="UP001066276"/>
    </source>
</evidence>
<accession>A0AAV7QGH5</accession>
<evidence type="ECO:0000256" key="1">
    <source>
        <dbReference type="SAM" id="MobiDB-lite"/>
    </source>
</evidence>
<name>A0AAV7QGH5_PLEWA</name>
<dbReference type="Proteomes" id="UP001066276">
    <property type="component" value="Chromosome 6"/>
</dbReference>
<dbReference type="EMBL" id="JANPWB010000010">
    <property type="protein sequence ID" value="KAJ1138592.1"/>
    <property type="molecule type" value="Genomic_DNA"/>
</dbReference>
<proteinExistence type="predicted"/>
<feature type="region of interest" description="Disordered" evidence="1">
    <location>
        <begin position="1"/>
        <end position="42"/>
    </location>
</feature>
<protein>
    <recommendedName>
        <fullName evidence="4">t-SNARE coiled-coil homology domain-containing protein</fullName>
    </recommendedName>
</protein>